<dbReference type="GO" id="GO:0004674">
    <property type="term" value="F:protein serine/threonine kinase activity"/>
    <property type="evidence" value="ECO:0007669"/>
    <property type="project" value="UniProtKB-KW"/>
</dbReference>
<dbReference type="CDD" id="cd16936">
    <property type="entry name" value="HATPase_RsbW-like"/>
    <property type="match status" value="1"/>
</dbReference>
<evidence type="ECO:0000259" key="2">
    <source>
        <dbReference type="Pfam" id="PF13581"/>
    </source>
</evidence>
<evidence type="ECO:0000313" key="4">
    <source>
        <dbReference type="Proteomes" id="UP000251891"/>
    </source>
</evidence>
<keyword evidence="1" id="KW-0723">Serine/threonine-protein kinase</keyword>
<evidence type="ECO:0000313" key="3">
    <source>
        <dbReference type="EMBL" id="RAY16644.1"/>
    </source>
</evidence>
<dbReference type="Gene3D" id="3.30.565.10">
    <property type="entry name" value="Histidine kinase-like ATPase, C-terminal domain"/>
    <property type="match status" value="1"/>
</dbReference>
<dbReference type="PANTHER" id="PTHR35526:SF3">
    <property type="entry name" value="ANTI-SIGMA-F FACTOR RSBW"/>
    <property type="match status" value="1"/>
</dbReference>
<keyword evidence="1" id="KW-0418">Kinase</keyword>
<dbReference type="RefSeq" id="WP_111862696.1">
    <property type="nucleotide sequence ID" value="NZ_QLYX01000001.1"/>
</dbReference>
<dbReference type="GO" id="GO:0005524">
    <property type="term" value="F:ATP binding"/>
    <property type="evidence" value="ECO:0007669"/>
    <property type="project" value="UniProtKB-KW"/>
</dbReference>
<dbReference type="OrthoDB" id="3867457at2"/>
<reference evidence="3 4" key="1">
    <citation type="submission" date="2018-06" db="EMBL/GenBank/DDBJ databases">
        <title>Actinomadura craniellae sp. nov. isolated from marine sponge Craniella sp.</title>
        <authorList>
            <person name="Li L."/>
            <person name="Xu Q.H."/>
            <person name="Lin H.W."/>
            <person name="Lu Y.H."/>
        </authorList>
    </citation>
    <scope>NUCLEOTIDE SEQUENCE [LARGE SCALE GENOMIC DNA]</scope>
    <source>
        <strain evidence="3 4">LHW63021</strain>
    </source>
</reference>
<dbReference type="InterPro" id="IPR036890">
    <property type="entry name" value="HATPase_C_sf"/>
</dbReference>
<dbReference type="SUPFAM" id="SSF55874">
    <property type="entry name" value="ATPase domain of HSP90 chaperone/DNA topoisomerase II/histidine kinase"/>
    <property type="match status" value="1"/>
</dbReference>
<keyword evidence="1" id="KW-0808">Transferase</keyword>
<dbReference type="AlphaFoldDB" id="A0A365HBZ1"/>
<dbReference type="Proteomes" id="UP000251891">
    <property type="component" value="Unassembled WGS sequence"/>
</dbReference>
<name>A0A365HBZ1_9ACTN</name>
<dbReference type="InterPro" id="IPR050267">
    <property type="entry name" value="Anti-sigma-factor_SerPK"/>
</dbReference>
<proteinExistence type="predicted"/>
<organism evidence="3 4">
    <name type="scientific">Actinomadura craniellae</name>
    <dbReference type="NCBI Taxonomy" id="2231787"/>
    <lineage>
        <taxon>Bacteria</taxon>
        <taxon>Bacillati</taxon>
        <taxon>Actinomycetota</taxon>
        <taxon>Actinomycetes</taxon>
        <taxon>Streptosporangiales</taxon>
        <taxon>Thermomonosporaceae</taxon>
        <taxon>Actinomadura</taxon>
    </lineage>
</organism>
<protein>
    <submittedName>
        <fullName evidence="3">ATP-binding protein</fullName>
    </submittedName>
</protein>
<dbReference type="InterPro" id="IPR003594">
    <property type="entry name" value="HATPase_dom"/>
</dbReference>
<accession>A0A365HBZ1</accession>
<dbReference type="EMBL" id="QLYX01000001">
    <property type="protein sequence ID" value="RAY16644.1"/>
    <property type="molecule type" value="Genomic_DNA"/>
</dbReference>
<keyword evidence="3" id="KW-0547">Nucleotide-binding</keyword>
<sequence length="179" mass="19528">MILDQADDLAASPTDESRHWWLTTLAHADRPAAGWPTPPSGNPRTARRVLRAAIGSPRAAREFTRDTLAEWDLTDLFDDLSVVVSELVTNALRHGLGGLPESAQSHPVQLVLLGYRRRLVVVVTDPGERVPEVVTPEQYVENGRGLRVVEALSTAWGWAPLPSGGKAVWSTFDLPHTSA</sequence>
<gene>
    <name evidence="3" type="ORF">DPM19_00185</name>
</gene>
<keyword evidence="4" id="KW-1185">Reference proteome</keyword>
<dbReference type="PANTHER" id="PTHR35526">
    <property type="entry name" value="ANTI-SIGMA-F FACTOR RSBW-RELATED"/>
    <property type="match status" value="1"/>
</dbReference>
<feature type="domain" description="Histidine kinase/HSP90-like ATPase" evidence="2">
    <location>
        <begin position="57"/>
        <end position="154"/>
    </location>
</feature>
<keyword evidence="3" id="KW-0067">ATP-binding</keyword>
<evidence type="ECO:0000256" key="1">
    <source>
        <dbReference type="ARBA" id="ARBA00022527"/>
    </source>
</evidence>
<comment type="caution">
    <text evidence="3">The sequence shown here is derived from an EMBL/GenBank/DDBJ whole genome shotgun (WGS) entry which is preliminary data.</text>
</comment>
<dbReference type="Pfam" id="PF13581">
    <property type="entry name" value="HATPase_c_2"/>
    <property type="match status" value="1"/>
</dbReference>